<comment type="caution">
    <text evidence="2">The sequence shown here is derived from an EMBL/GenBank/DDBJ whole genome shotgun (WGS) entry which is preliminary data.</text>
</comment>
<gene>
    <name evidence="2" type="primary">mobB</name>
    <name evidence="2" type="ORF">N9R04_00400</name>
</gene>
<proteinExistence type="predicted"/>
<feature type="domain" description="Molybdopterin-guanine dinucleotide biosynthesis protein B (MobB)" evidence="1">
    <location>
        <begin position="2"/>
        <end position="123"/>
    </location>
</feature>
<dbReference type="InterPro" id="IPR004435">
    <property type="entry name" value="MobB_dom"/>
</dbReference>
<dbReference type="PANTHER" id="PTHR40072">
    <property type="entry name" value="MOLYBDOPTERIN-GUANINE DINUCLEOTIDE BIOSYNTHESIS ADAPTER PROTEIN-RELATED"/>
    <property type="match status" value="1"/>
</dbReference>
<dbReference type="Pfam" id="PF03205">
    <property type="entry name" value="MobB"/>
    <property type="match status" value="1"/>
</dbReference>
<dbReference type="EMBL" id="JAOPKZ010000001">
    <property type="protein sequence ID" value="MCU5745179.1"/>
    <property type="molecule type" value="Genomic_DNA"/>
</dbReference>
<dbReference type="Proteomes" id="UP001209553">
    <property type="component" value="Unassembled WGS sequence"/>
</dbReference>
<sequence>MIMQVVGYKDSGKTTLVEYIVKQAKKRGLTVVTIKHHGHQGEDITLQDHQVDHMKHFRAGADQSIVQGTAYQQTVTRTRKQNLSDIIDESVTIDNQLIVVEGFKQANYPKIIVYSTQEELRQLSQLNQIIFRLNSNDANHLEEFNKWLDRELEGLI</sequence>
<reference evidence="2 3" key="1">
    <citation type="journal article" date="2023" name="Int. J. Syst. Evol. Microbiol.">
        <title>Streptococcus sciuri sp. nov., Staphylococcus marylandisciuri sp. nov. and Staphylococcus americanisciuri sp. nov., isolated from faeces of eastern grey squirrel (Sciurus carolinensis).</title>
        <authorList>
            <person name="Volokhov D.V."/>
            <person name="Zagorodnyaya T.A."/>
            <person name="Furtak V.A."/>
            <person name="Nattanmai G."/>
            <person name="Randall L."/>
            <person name="Jose S."/>
            <person name="Gao Y."/>
            <person name="Eisenberg T."/>
            <person name="Delmonte P."/>
            <person name="Blom J."/>
            <person name="Mitchell K.K."/>
        </authorList>
    </citation>
    <scope>NUCLEOTIDE SEQUENCE [LARGE SCALE GENOMIC DNA]</scope>
    <source>
        <strain evidence="2 3">SQ8-PEA</strain>
    </source>
</reference>
<dbReference type="InterPro" id="IPR027417">
    <property type="entry name" value="P-loop_NTPase"/>
</dbReference>
<accession>A0ABT2QMJ9</accession>
<dbReference type="InterPro" id="IPR052539">
    <property type="entry name" value="MGD_biosynthesis_adapter"/>
</dbReference>
<name>A0ABT2QMJ9_9STAP</name>
<evidence type="ECO:0000313" key="2">
    <source>
        <dbReference type="EMBL" id="MCU5745179.1"/>
    </source>
</evidence>
<keyword evidence="3" id="KW-1185">Reference proteome</keyword>
<dbReference type="SUPFAM" id="SSF52540">
    <property type="entry name" value="P-loop containing nucleoside triphosphate hydrolases"/>
    <property type="match status" value="1"/>
</dbReference>
<protein>
    <submittedName>
        <fullName evidence="2">Molybdopterin-guanine dinucleotide biosynthesis protein B</fullName>
    </submittedName>
</protein>
<dbReference type="RefSeq" id="WP_262853522.1">
    <property type="nucleotide sequence ID" value="NZ_JAOPKZ010000001.1"/>
</dbReference>
<dbReference type="PANTHER" id="PTHR40072:SF1">
    <property type="entry name" value="MOLYBDOPTERIN-GUANINE DINUCLEOTIDE BIOSYNTHESIS ADAPTER PROTEIN"/>
    <property type="match status" value="1"/>
</dbReference>
<dbReference type="Gene3D" id="3.40.50.300">
    <property type="entry name" value="P-loop containing nucleotide triphosphate hydrolases"/>
    <property type="match status" value="1"/>
</dbReference>
<dbReference type="NCBIfam" id="TIGR00176">
    <property type="entry name" value="mobB"/>
    <property type="match status" value="1"/>
</dbReference>
<organism evidence="2 3">
    <name type="scientific">Staphylococcus marylandisciuri</name>
    <dbReference type="NCBI Taxonomy" id="2981529"/>
    <lineage>
        <taxon>Bacteria</taxon>
        <taxon>Bacillati</taxon>
        <taxon>Bacillota</taxon>
        <taxon>Bacilli</taxon>
        <taxon>Bacillales</taxon>
        <taxon>Staphylococcaceae</taxon>
        <taxon>Staphylococcus</taxon>
    </lineage>
</organism>
<evidence type="ECO:0000259" key="1">
    <source>
        <dbReference type="Pfam" id="PF03205"/>
    </source>
</evidence>
<evidence type="ECO:0000313" key="3">
    <source>
        <dbReference type="Proteomes" id="UP001209553"/>
    </source>
</evidence>